<protein>
    <submittedName>
        <fullName evidence="3">Amidase</fullName>
    </submittedName>
</protein>
<keyword evidence="4" id="KW-1185">Reference proteome</keyword>
<dbReference type="SUPFAM" id="SSF75304">
    <property type="entry name" value="Amidase signature (AS) enzymes"/>
    <property type="match status" value="1"/>
</dbReference>
<feature type="domain" description="Amidase" evidence="2">
    <location>
        <begin position="83"/>
        <end position="514"/>
    </location>
</feature>
<dbReference type="Proteomes" id="UP000295129">
    <property type="component" value="Unassembled WGS sequence"/>
</dbReference>
<feature type="region of interest" description="Disordered" evidence="1">
    <location>
        <begin position="1"/>
        <end position="27"/>
    </location>
</feature>
<evidence type="ECO:0000313" key="3">
    <source>
        <dbReference type="EMBL" id="TDN56083.1"/>
    </source>
</evidence>
<proteinExistence type="predicted"/>
<dbReference type="AlphaFoldDB" id="A0A4R6ED33"/>
<name>A0A4R6ED33_9RHOO</name>
<gene>
    <name evidence="3" type="ORF">C7389_10218</name>
</gene>
<organism evidence="3 4">
    <name type="scientific">Azoarcus indigens</name>
    <dbReference type="NCBI Taxonomy" id="29545"/>
    <lineage>
        <taxon>Bacteria</taxon>
        <taxon>Pseudomonadati</taxon>
        <taxon>Pseudomonadota</taxon>
        <taxon>Betaproteobacteria</taxon>
        <taxon>Rhodocyclales</taxon>
        <taxon>Zoogloeaceae</taxon>
        <taxon>Azoarcus</taxon>
    </lineage>
</organism>
<dbReference type="PROSITE" id="PS51318">
    <property type="entry name" value="TAT"/>
    <property type="match status" value="1"/>
</dbReference>
<dbReference type="NCBIfam" id="NF005686">
    <property type="entry name" value="PRK07486.1"/>
    <property type="match status" value="1"/>
</dbReference>
<evidence type="ECO:0000256" key="1">
    <source>
        <dbReference type="SAM" id="MobiDB-lite"/>
    </source>
</evidence>
<dbReference type="Gene3D" id="3.90.1300.10">
    <property type="entry name" value="Amidase signature (AS) domain"/>
    <property type="match status" value="1"/>
</dbReference>
<dbReference type="InterPro" id="IPR036928">
    <property type="entry name" value="AS_sf"/>
</dbReference>
<dbReference type="PANTHER" id="PTHR11895:SF76">
    <property type="entry name" value="INDOLEACETAMIDE HYDROLASE"/>
    <property type="match status" value="1"/>
</dbReference>
<dbReference type="Pfam" id="PF01425">
    <property type="entry name" value="Amidase"/>
    <property type="match status" value="1"/>
</dbReference>
<comment type="caution">
    <text evidence="3">The sequence shown here is derived from an EMBL/GenBank/DDBJ whole genome shotgun (WGS) entry which is preliminary data.</text>
</comment>
<accession>A0A4R6ED33</accession>
<dbReference type="GO" id="GO:0003824">
    <property type="term" value="F:catalytic activity"/>
    <property type="evidence" value="ECO:0007669"/>
    <property type="project" value="InterPro"/>
</dbReference>
<evidence type="ECO:0000313" key="4">
    <source>
        <dbReference type="Proteomes" id="UP000295129"/>
    </source>
</evidence>
<evidence type="ECO:0000259" key="2">
    <source>
        <dbReference type="Pfam" id="PF01425"/>
    </source>
</evidence>
<dbReference type="InterPro" id="IPR023631">
    <property type="entry name" value="Amidase_dom"/>
</dbReference>
<reference evidence="3 4" key="1">
    <citation type="submission" date="2019-03" db="EMBL/GenBank/DDBJ databases">
        <title>Genomic Encyclopedia of Type Strains, Phase IV (KMG-IV): sequencing the most valuable type-strain genomes for metagenomic binning, comparative biology and taxonomic classification.</title>
        <authorList>
            <person name="Goeker M."/>
        </authorList>
    </citation>
    <scope>NUCLEOTIDE SEQUENCE [LARGE SCALE GENOMIC DNA]</scope>
    <source>
        <strain evidence="3 4">DSM 12121</strain>
    </source>
</reference>
<dbReference type="PANTHER" id="PTHR11895">
    <property type="entry name" value="TRANSAMIDASE"/>
    <property type="match status" value="1"/>
</dbReference>
<sequence length="535" mass="58426">MQTRDELFPESFPQPENQPHDPAAGSRRDFLRNAGLLGAAALLPGGLGVAGNAMAAQPPSDIVMADAVALSAWIKARKVSCREVMSAFLDHIERINPKVNALVSLQERGDLLRQADERDAQLARGEYLGWMHGMPQAPKDLTATAGIPTTQGSPLFKDYVPRQDSIIVERVRRQGAILIGKSNTPEFGLGSATYNAVFGTTLNAYDPSRHAGGSSGGAAVALATRMLPVADGSDMMGSLRNPAAWNNVFGFRPSQGRVPFGPSGEVFFQQLGYEGPMGRTVRDLAMLLSVQAGHDARLPMSLSEDPAVFAGPLQRDFRGTRIGWLGDFRGYLPMEAGVLELCRQGLRGFEAVGCTVEEAMPDYPMEQLWQTWLTLRHWLVAGLATPLYNDPAKRALLKPEAVWEIEGGLNLTGADVWRATAQRSKWYEALRKLFERYDYLVLPSAQVFPFDAGQHWPAEIAGRRMDTYHRWMEVVTGGTLAGLPILNVPVGFNAQGLPMGVQVMGKAQADLAVLQLGHAYEQATRWVQARRPALL</sequence>
<dbReference type="RefSeq" id="WP_211168495.1">
    <property type="nucleotide sequence ID" value="NZ_SNVV01000002.1"/>
</dbReference>
<dbReference type="InterPro" id="IPR006311">
    <property type="entry name" value="TAT_signal"/>
</dbReference>
<dbReference type="InterPro" id="IPR000120">
    <property type="entry name" value="Amidase"/>
</dbReference>
<dbReference type="EMBL" id="SNVV01000002">
    <property type="protein sequence ID" value="TDN56083.1"/>
    <property type="molecule type" value="Genomic_DNA"/>
</dbReference>